<proteinExistence type="predicted"/>
<keyword evidence="1" id="KW-0812">Transmembrane</keyword>
<keyword evidence="1" id="KW-0472">Membrane</keyword>
<organism evidence="2 3">
    <name type="scientific">Candidatus Daviesbacteria bacterium RIFCSPHIGHO2_02_FULL_39_12</name>
    <dbReference type="NCBI Taxonomy" id="1797770"/>
    <lineage>
        <taxon>Bacteria</taxon>
        <taxon>Candidatus Daviesiibacteriota</taxon>
    </lineage>
</organism>
<sequence length="77" mass="9322">MIITFVLFLILLLGMEFLFFSLTYLYSLYKQKQEKRKIYMKTAKNTEFMPVKDGYELWIMVGIIMVLTFAFKFITLR</sequence>
<accession>A0A1F5J896</accession>
<dbReference type="Proteomes" id="UP000177042">
    <property type="component" value="Unassembled WGS sequence"/>
</dbReference>
<dbReference type="EMBL" id="MFCX01000038">
    <property type="protein sequence ID" value="OGE24846.1"/>
    <property type="molecule type" value="Genomic_DNA"/>
</dbReference>
<name>A0A1F5J896_9BACT</name>
<feature type="transmembrane region" description="Helical" evidence="1">
    <location>
        <begin position="6"/>
        <end position="29"/>
    </location>
</feature>
<protein>
    <submittedName>
        <fullName evidence="2">Uncharacterized protein</fullName>
    </submittedName>
</protein>
<evidence type="ECO:0000313" key="2">
    <source>
        <dbReference type="EMBL" id="OGE24846.1"/>
    </source>
</evidence>
<keyword evidence="1" id="KW-1133">Transmembrane helix</keyword>
<evidence type="ECO:0000313" key="3">
    <source>
        <dbReference type="Proteomes" id="UP000177042"/>
    </source>
</evidence>
<dbReference type="AlphaFoldDB" id="A0A1F5J896"/>
<evidence type="ECO:0000256" key="1">
    <source>
        <dbReference type="SAM" id="Phobius"/>
    </source>
</evidence>
<feature type="transmembrane region" description="Helical" evidence="1">
    <location>
        <begin position="57"/>
        <end position="76"/>
    </location>
</feature>
<reference evidence="2 3" key="1">
    <citation type="journal article" date="2016" name="Nat. Commun.">
        <title>Thousands of microbial genomes shed light on interconnected biogeochemical processes in an aquifer system.</title>
        <authorList>
            <person name="Anantharaman K."/>
            <person name="Brown C.T."/>
            <person name="Hug L.A."/>
            <person name="Sharon I."/>
            <person name="Castelle C.J."/>
            <person name="Probst A.J."/>
            <person name="Thomas B.C."/>
            <person name="Singh A."/>
            <person name="Wilkins M.J."/>
            <person name="Karaoz U."/>
            <person name="Brodie E.L."/>
            <person name="Williams K.H."/>
            <person name="Hubbard S.S."/>
            <person name="Banfield J.F."/>
        </authorList>
    </citation>
    <scope>NUCLEOTIDE SEQUENCE [LARGE SCALE GENOMIC DNA]</scope>
</reference>
<gene>
    <name evidence="2" type="ORF">A3C26_00225</name>
</gene>
<comment type="caution">
    <text evidence="2">The sequence shown here is derived from an EMBL/GenBank/DDBJ whole genome shotgun (WGS) entry which is preliminary data.</text>
</comment>